<sequence length="62" mass="6613">MKLGVHGSPKTVHGAVSQRKTLSPSAALPKTIHDDPRPSPDFGSTDRYSDPAPTPVPEPFVH</sequence>
<name>A0A8H8NX86_9AGAM</name>
<dbReference type="EMBL" id="CP059662">
    <property type="protein sequence ID" value="QRW20310.1"/>
    <property type="molecule type" value="Genomic_DNA"/>
</dbReference>
<feature type="region of interest" description="Disordered" evidence="1">
    <location>
        <begin position="1"/>
        <end position="62"/>
    </location>
</feature>
<proteinExistence type="predicted"/>
<dbReference type="GeneID" id="67031564"/>
<dbReference type="Proteomes" id="UP000650533">
    <property type="component" value="Chromosome 5"/>
</dbReference>
<evidence type="ECO:0000256" key="1">
    <source>
        <dbReference type="SAM" id="MobiDB-lite"/>
    </source>
</evidence>
<evidence type="ECO:0000313" key="3">
    <source>
        <dbReference type="Proteomes" id="UP000650533"/>
    </source>
</evidence>
<accession>A0A8H8NX86</accession>
<evidence type="ECO:0000313" key="2">
    <source>
        <dbReference type="EMBL" id="QRW20310.1"/>
    </source>
</evidence>
<dbReference type="AlphaFoldDB" id="A0A8H8NX86"/>
<dbReference type="KEGG" id="rsx:RhiXN_09285"/>
<organism evidence="2 3">
    <name type="scientific">Rhizoctonia solani</name>
    <dbReference type="NCBI Taxonomy" id="456999"/>
    <lineage>
        <taxon>Eukaryota</taxon>
        <taxon>Fungi</taxon>
        <taxon>Dikarya</taxon>
        <taxon>Basidiomycota</taxon>
        <taxon>Agaricomycotina</taxon>
        <taxon>Agaricomycetes</taxon>
        <taxon>Cantharellales</taxon>
        <taxon>Ceratobasidiaceae</taxon>
        <taxon>Rhizoctonia</taxon>
    </lineage>
</organism>
<protein>
    <submittedName>
        <fullName evidence="2">Uncharacterized protein</fullName>
    </submittedName>
</protein>
<dbReference type="RefSeq" id="XP_043180547.1">
    <property type="nucleotide sequence ID" value="XM_043329101.1"/>
</dbReference>
<feature type="compositionally biased region" description="Pro residues" evidence="1">
    <location>
        <begin position="52"/>
        <end position="62"/>
    </location>
</feature>
<gene>
    <name evidence="2" type="ORF">RhiXN_09285</name>
</gene>
<reference evidence="2" key="1">
    <citation type="submission" date="2020-05" db="EMBL/GenBank/DDBJ databases">
        <title>Evolutionary and genomic comparisons of hybrid uninucleate and nonhybrid Rhizoctonia fungi.</title>
        <authorList>
            <person name="Li C."/>
            <person name="Chen X."/>
        </authorList>
    </citation>
    <scope>NUCLEOTIDE SEQUENCE</scope>
    <source>
        <strain evidence="2">AG-1 IA</strain>
    </source>
</reference>